<dbReference type="EMBL" id="MGDI01000028">
    <property type="protein sequence ID" value="OGL53005.1"/>
    <property type="molecule type" value="Genomic_DNA"/>
</dbReference>
<organism evidence="1 2">
    <name type="scientific">Candidatus Schekmanbacteria bacterium RIFCSPLOWO2_12_FULL_38_15</name>
    <dbReference type="NCBI Taxonomy" id="1817883"/>
    <lineage>
        <taxon>Bacteria</taxon>
        <taxon>Candidatus Schekmaniibacteriota</taxon>
    </lineage>
</organism>
<accession>A0A1F7SGX9</accession>
<name>A0A1F7SGX9_9BACT</name>
<gene>
    <name evidence="1" type="ORF">A3G31_08815</name>
</gene>
<reference evidence="1 2" key="1">
    <citation type="journal article" date="2016" name="Nat. Commun.">
        <title>Thousands of microbial genomes shed light on interconnected biogeochemical processes in an aquifer system.</title>
        <authorList>
            <person name="Anantharaman K."/>
            <person name="Brown C.T."/>
            <person name="Hug L.A."/>
            <person name="Sharon I."/>
            <person name="Castelle C.J."/>
            <person name="Probst A.J."/>
            <person name="Thomas B.C."/>
            <person name="Singh A."/>
            <person name="Wilkins M.J."/>
            <person name="Karaoz U."/>
            <person name="Brodie E.L."/>
            <person name="Williams K.H."/>
            <person name="Hubbard S.S."/>
            <person name="Banfield J.F."/>
        </authorList>
    </citation>
    <scope>NUCLEOTIDE SEQUENCE [LARGE SCALE GENOMIC DNA]</scope>
</reference>
<dbReference type="STRING" id="1817883.A3G31_08815"/>
<proteinExistence type="predicted"/>
<evidence type="ECO:0000313" key="2">
    <source>
        <dbReference type="Proteomes" id="UP000178082"/>
    </source>
</evidence>
<protein>
    <submittedName>
        <fullName evidence="1">Uncharacterized protein</fullName>
    </submittedName>
</protein>
<evidence type="ECO:0000313" key="1">
    <source>
        <dbReference type="EMBL" id="OGL53005.1"/>
    </source>
</evidence>
<dbReference type="Proteomes" id="UP000178082">
    <property type="component" value="Unassembled WGS sequence"/>
</dbReference>
<comment type="caution">
    <text evidence="1">The sequence shown here is derived from an EMBL/GenBank/DDBJ whole genome shotgun (WGS) entry which is preliminary data.</text>
</comment>
<sequence>MLSLKFIITRSHERNILHADRWGLLTPHFNTMTKKCCFLSIIALLFYGLILSNPLPAFSEEEYLDLSPLYYKKTDDSRQSAEVRILGPLFELKYSPEKLNYALRPVLDVEEDIDKKKINIDFFWPLGRYARDEKGVLGRFIPFYYSKYETQDDGRRIGSTLFLPFYIGGEAENGKYNLFFPFYGNLKKWLNKDELKFIGFPLYVETRKGDDRGWEILWPIFHYAKGEGHTGFKFFPFYGFDKAEGKYLKKYYLWPFYSNQKFYEGNKLAEESLIVLPFYGYEKSEEREVGVVMFPLYLYDNNKKRNYARYDIIWPVFSFTSGETRQVRQFFPLFRFDKSEDITHNFFLWPFFWFDKITTDGHEKKVKTLVPFFTDRKETWTDGKKTARKINLWPFLSYRRDKEDRTEISSLSLIPFSGEGLFIEKFEKNFSPFWTFCRYNRDKKGNSETTLFWDLYKYQKKDDWKTIKIPLLFSYESDKSGKGFSILKGLFEHKKEGVKNHWRVLYFPLK</sequence>
<dbReference type="AlphaFoldDB" id="A0A1F7SGX9"/>